<evidence type="ECO:0000256" key="4">
    <source>
        <dbReference type="ARBA" id="ARBA00022692"/>
    </source>
</evidence>
<comment type="subcellular location">
    <subcellularLocation>
        <location evidence="1">Membrane</location>
        <topology evidence="1">Multi-pass membrane protein</topology>
    </subcellularLocation>
</comment>
<evidence type="ECO:0000259" key="14">
    <source>
        <dbReference type="Pfam" id="PF00487"/>
    </source>
</evidence>
<evidence type="ECO:0000256" key="7">
    <source>
        <dbReference type="ARBA" id="ARBA00023002"/>
    </source>
</evidence>
<keyword evidence="9" id="KW-0443">Lipid metabolism</keyword>
<evidence type="ECO:0000256" key="8">
    <source>
        <dbReference type="ARBA" id="ARBA00023004"/>
    </source>
</evidence>
<dbReference type="PRINTS" id="PR00075">
    <property type="entry name" value="FACDDSATRASE"/>
</dbReference>
<evidence type="ECO:0000313" key="16">
    <source>
        <dbReference type="Proteomes" id="UP001107558"/>
    </source>
</evidence>
<dbReference type="GO" id="GO:0006636">
    <property type="term" value="P:unsaturated fatty acid biosynthetic process"/>
    <property type="evidence" value="ECO:0007669"/>
    <property type="project" value="TreeGrafter"/>
</dbReference>
<dbReference type="GO" id="GO:0004768">
    <property type="term" value="F:stearoyl-CoA 9-desaturase activity"/>
    <property type="evidence" value="ECO:0007669"/>
    <property type="project" value="TreeGrafter"/>
</dbReference>
<name>A0A9J6BNA7_POLVA</name>
<comment type="cofactor">
    <cofactor evidence="12">
        <name>Fe(2+)</name>
        <dbReference type="ChEBI" id="CHEBI:29033"/>
    </cofactor>
</comment>
<comment type="caution">
    <text evidence="15">The sequence shown here is derived from an EMBL/GenBank/DDBJ whole genome shotgun (WGS) entry which is preliminary data.</text>
</comment>
<dbReference type="GO" id="GO:0005506">
    <property type="term" value="F:iron ion binding"/>
    <property type="evidence" value="ECO:0007669"/>
    <property type="project" value="TreeGrafter"/>
</dbReference>
<dbReference type="AlphaFoldDB" id="A0A9J6BNA7"/>
<feature type="transmembrane region" description="Helical" evidence="13">
    <location>
        <begin position="194"/>
        <end position="215"/>
    </location>
</feature>
<dbReference type="PANTHER" id="PTHR11351:SF31">
    <property type="entry name" value="DESATURASE 1, ISOFORM A-RELATED"/>
    <property type="match status" value="1"/>
</dbReference>
<keyword evidence="11 12" id="KW-0275">Fatty acid biosynthesis</keyword>
<feature type="transmembrane region" description="Helical" evidence="13">
    <location>
        <begin position="76"/>
        <end position="96"/>
    </location>
</feature>
<evidence type="ECO:0000256" key="10">
    <source>
        <dbReference type="ARBA" id="ARBA00023136"/>
    </source>
</evidence>
<protein>
    <recommendedName>
        <fullName evidence="14">Fatty acid desaturase domain-containing protein</fullName>
    </recommendedName>
</protein>
<dbReference type="EMBL" id="JADBJN010000003">
    <property type="protein sequence ID" value="KAG5671192.1"/>
    <property type="molecule type" value="Genomic_DNA"/>
</dbReference>
<dbReference type="InterPro" id="IPR015876">
    <property type="entry name" value="Acyl-CoA_DS"/>
</dbReference>
<evidence type="ECO:0000256" key="5">
    <source>
        <dbReference type="ARBA" id="ARBA00022832"/>
    </source>
</evidence>
<accession>A0A9J6BNA7</accession>
<keyword evidence="8" id="KW-0408">Iron</keyword>
<dbReference type="OrthoDB" id="10260134at2759"/>
<comment type="domain">
    <text evidence="12">The histidine box domains are involved in binding the catalytic metal ions.</text>
</comment>
<keyword evidence="3 12" id="KW-0444">Lipid biosynthesis</keyword>
<organism evidence="15 16">
    <name type="scientific">Polypedilum vanderplanki</name>
    <name type="common">Sleeping chironomid midge</name>
    <dbReference type="NCBI Taxonomy" id="319348"/>
    <lineage>
        <taxon>Eukaryota</taxon>
        <taxon>Metazoa</taxon>
        <taxon>Ecdysozoa</taxon>
        <taxon>Arthropoda</taxon>
        <taxon>Hexapoda</taxon>
        <taxon>Insecta</taxon>
        <taxon>Pterygota</taxon>
        <taxon>Neoptera</taxon>
        <taxon>Endopterygota</taxon>
        <taxon>Diptera</taxon>
        <taxon>Nematocera</taxon>
        <taxon>Chironomoidea</taxon>
        <taxon>Chironomidae</taxon>
        <taxon>Chironominae</taxon>
        <taxon>Polypedilum</taxon>
        <taxon>Polypedilum</taxon>
    </lineage>
</organism>
<proteinExistence type="inferred from homology"/>
<keyword evidence="4 12" id="KW-0812">Transmembrane</keyword>
<keyword evidence="5" id="KW-0276">Fatty acid metabolism</keyword>
<keyword evidence="16" id="KW-1185">Reference proteome</keyword>
<evidence type="ECO:0000256" key="13">
    <source>
        <dbReference type="SAM" id="Phobius"/>
    </source>
</evidence>
<feature type="domain" description="Fatty acid desaturase" evidence="14">
    <location>
        <begin position="79"/>
        <end position="283"/>
    </location>
</feature>
<dbReference type="CDD" id="cd03505">
    <property type="entry name" value="Delta9-FADS-like"/>
    <property type="match status" value="1"/>
</dbReference>
<evidence type="ECO:0000256" key="6">
    <source>
        <dbReference type="ARBA" id="ARBA00022989"/>
    </source>
</evidence>
<evidence type="ECO:0000313" key="15">
    <source>
        <dbReference type="EMBL" id="KAG5671192.1"/>
    </source>
</evidence>
<dbReference type="PANTHER" id="PTHR11351">
    <property type="entry name" value="ACYL-COA DESATURASE"/>
    <property type="match status" value="1"/>
</dbReference>
<keyword evidence="7 12" id="KW-0560">Oxidoreductase</keyword>
<dbReference type="Proteomes" id="UP001107558">
    <property type="component" value="Chromosome 3"/>
</dbReference>
<reference evidence="15" key="1">
    <citation type="submission" date="2021-03" db="EMBL/GenBank/DDBJ databases">
        <title>Chromosome level genome of the anhydrobiotic midge Polypedilum vanderplanki.</title>
        <authorList>
            <person name="Yoshida Y."/>
            <person name="Kikawada T."/>
            <person name="Gusev O."/>
        </authorList>
    </citation>
    <scope>NUCLEOTIDE SEQUENCE</scope>
    <source>
        <strain evidence="15">NIAS01</strain>
        <tissue evidence="15">Whole body or cell culture</tissue>
    </source>
</reference>
<evidence type="ECO:0000256" key="3">
    <source>
        <dbReference type="ARBA" id="ARBA00022516"/>
    </source>
</evidence>
<dbReference type="Pfam" id="PF00487">
    <property type="entry name" value="FA_desaturase"/>
    <property type="match status" value="1"/>
</dbReference>
<evidence type="ECO:0000256" key="12">
    <source>
        <dbReference type="RuleBase" id="RU000581"/>
    </source>
</evidence>
<evidence type="ECO:0000256" key="1">
    <source>
        <dbReference type="ARBA" id="ARBA00004141"/>
    </source>
</evidence>
<keyword evidence="6 13" id="KW-1133">Transmembrane helix</keyword>
<gene>
    <name evidence="15" type="ORF">PVAND_001403</name>
</gene>
<comment type="similarity">
    <text evidence="2 12">Belongs to the fatty acid desaturase type 1 family.</text>
</comment>
<keyword evidence="10 13" id="KW-0472">Membrane</keyword>
<evidence type="ECO:0000256" key="11">
    <source>
        <dbReference type="ARBA" id="ARBA00023160"/>
    </source>
</evidence>
<dbReference type="GO" id="GO:0005789">
    <property type="term" value="C:endoplasmic reticulum membrane"/>
    <property type="evidence" value="ECO:0007669"/>
    <property type="project" value="TreeGrafter"/>
</dbReference>
<sequence length="399" mass="46364">MVPDPYDVVFKSTDENGNVVANKSNGVIRDYPRKNPYDTKPGEKPYVLEIVWRNVFIMLYAHCAALKVFWTPCQLSTILIAVGYGILGSWGIAAGAHRLMAHKSYKANRNLQLLLIFFQTIALQNSCIEWVRDHRVHHKYSDTNADPHNASRGFFFSHMGWLLCKKHPDVRKYGSRISMADLECDPVLRFQHKYYVWLVLLISLSIPIFISTYIFGDTFSAAYHMNIFRIVLAWHITWSINSVSHIWGNRPFEKDILPTDTFIIGFLAFGEGWHNFHHVYPWDYKVSELPNYYCNFTIPFIDFFAWLGWATDLKMASDEMIRKRIMKSGDGTHRYSIEEAKKKKTAKELLDLFNNKVLQKSNPHELEGDFADTYWGYGDNDIPEEEIKDITILKPTKGK</sequence>
<dbReference type="InterPro" id="IPR005804">
    <property type="entry name" value="FA_desaturase_dom"/>
</dbReference>
<evidence type="ECO:0000256" key="9">
    <source>
        <dbReference type="ARBA" id="ARBA00023098"/>
    </source>
</evidence>
<evidence type="ECO:0000256" key="2">
    <source>
        <dbReference type="ARBA" id="ARBA00009295"/>
    </source>
</evidence>